<proteinExistence type="predicted"/>
<name>A0A7R8VKS4_TIMDO</name>
<gene>
    <name evidence="2" type="ORF">TDIB3V08_LOCUS5485</name>
</gene>
<organism evidence="2">
    <name type="scientific">Timema douglasi</name>
    <name type="common">Walking stick</name>
    <dbReference type="NCBI Taxonomy" id="61478"/>
    <lineage>
        <taxon>Eukaryota</taxon>
        <taxon>Metazoa</taxon>
        <taxon>Ecdysozoa</taxon>
        <taxon>Arthropoda</taxon>
        <taxon>Hexapoda</taxon>
        <taxon>Insecta</taxon>
        <taxon>Pterygota</taxon>
        <taxon>Neoptera</taxon>
        <taxon>Polyneoptera</taxon>
        <taxon>Phasmatodea</taxon>
        <taxon>Timematodea</taxon>
        <taxon>Timematoidea</taxon>
        <taxon>Timematidae</taxon>
        <taxon>Timema</taxon>
    </lineage>
</organism>
<dbReference type="AlphaFoldDB" id="A0A7R8VKS4"/>
<accession>A0A7R8VKS4</accession>
<reference evidence="2" key="1">
    <citation type="submission" date="2020-11" db="EMBL/GenBank/DDBJ databases">
        <authorList>
            <person name="Tran Van P."/>
        </authorList>
    </citation>
    <scope>NUCLEOTIDE SEQUENCE</scope>
</reference>
<sequence>MRIKSEMDNDDKGYLRPIFDYACPAWGHLADTYMRKMQAFQSLYLRIIVGAPWFVRNETLHRDLDMPTIMDQFRGLGQSFYARLPGATNPLILGLGNYVINPGSIGACYLTSTSLAIGLRERHCLTFSRTNGKPLFSPLDMTRQQWRDGIHPPRRQGPPTEDPKEDSGNQTMLHPWTHLLRSRLDKTSYTRKH</sequence>
<dbReference type="EMBL" id="OA566651">
    <property type="protein sequence ID" value="CAD7199227.1"/>
    <property type="molecule type" value="Genomic_DNA"/>
</dbReference>
<protein>
    <submittedName>
        <fullName evidence="2">Uncharacterized protein</fullName>
    </submittedName>
</protein>
<feature type="region of interest" description="Disordered" evidence="1">
    <location>
        <begin position="148"/>
        <end position="176"/>
    </location>
</feature>
<evidence type="ECO:0000256" key="1">
    <source>
        <dbReference type="SAM" id="MobiDB-lite"/>
    </source>
</evidence>
<evidence type="ECO:0000313" key="2">
    <source>
        <dbReference type="EMBL" id="CAD7199227.1"/>
    </source>
</evidence>